<protein>
    <submittedName>
        <fullName evidence="1">Polygalacturonase</fullName>
    </submittedName>
</protein>
<gene>
    <name evidence="1" type="ORF">J2T15_000110</name>
</gene>
<dbReference type="InterPro" id="IPR012334">
    <property type="entry name" value="Pectin_lyas_fold"/>
</dbReference>
<evidence type="ECO:0000313" key="1">
    <source>
        <dbReference type="EMBL" id="MDQ0110694.1"/>
    </source>
</evidence>
<evidence type="ECO:0000313" key="2">
    <source>
        <dbReference type="Proteomes" id="UP001229346"/>
    </source>
</evidence>
<dbReference type="RefSeq" id="WP_307199996.1">
    <property type="nucleotide sequence ID" value="NZ_JAUSSU010000001.1"/>
</dbReference>
<dbReference type="Proteomes" id="UP001229346">
    <property type="component" value="Unassembled WGS sequence"/>
</dbReference>
<dbReference type="SUPFAM" id="SSF51126">
    <property type="entry name" value="Pectin lyase-like"/>
    <property type="match status" value="1"/>
</dbReference>
<proteinExistence type="predicted"/>
<dbReference type="InterPro" id="IPR051801">
    <property type="entry name" value="GH28_Enzymes"/>
</dbReference>
<dbReference type="EMBL" id="JAUSSU010000001">
    <property type="protein sequence ID" value="MDQ0110694.1"/>
    <property type="molecule type" value="Genomic_DNA"/>
</dbReference>
<accession>A0ABT9TXD2</accession>
<organism evidence="1 2">
    <name type="scientific">Paenibacillus harenae</name>
    <dbReference type="NCBI Taxonomy" id="306543"/>
    <lineage>
        <taxon>Bacteria</taxon>
        <taxon>Bacillati</taxon>
        <taxon>Bacillota</taxon>
        <taxon>Bacilli</taxon>
        <taxon>Bacillales</taxon>
        <taxon>Paenibacillaceae</taxon>
        <taxon>Paenibacillus</taxon>
    </lineage>
</organism>
<keyword evidence="2" id="KW-1185">Reference proteome</keyword>
<comment type="caution">
    <text evidence="1">The sequence shown here is derived from an EMBL/GenBank/DDBJ whole genome shotgun (WGS) entry which is preliminary data.</text>
</comment>
<sequence>MSREELAYKGAANNDEAEFPAVMLPNIPGRIFDIALHGAIGDGLTDNTDAIERAIEACSAAGGGRVLIPAGIWLTGPIVLRSKIELHAAAGALISFSRQFESYPLAVS</sequence>
<reference evidence="1 2" key="1">
    <citation type="submission" date="2023-07" db="EMBL/GenBank/DDBJ databases">
        <title>Sorghum-associated microbial communities from plants grown in Nebraska, USA.</title>
        <authorList>
            <person name="Schachtman D."/>
        </authorList>
    </citation>
    <scope>NUCLEOTIDE SEQUENCE [LARGE SCALE GENOMIC DNA]</scope>
    <source>
        <strain evidence="1 2">CC482</strain>
    </source>
</reference>
<dbReference type="InterPro" id="IPR011050">
    <property type="entry name" value="Pectin_lyase_fold/virulence"/>
</dbReference>
<name>A0ABT9TXD2_PAEHA</name>
<dbReference type="PANTHER" id="PTHR31339">
    <property type="entry name" value="PECTIN LYASE-RELATED"/>
    <property type="match status" value="1"/>
</dbReference>
<dbReference type="PANTHER" id="PTHR31339:SF9">
    <property type="entry name" value="PLASMIN AND FIBRONECTIN-BINDING PROTEIN A"/>
    <property type="match status" value="1"/>
</dbReference>
<dbReference type="Gene3D" id="2.160.20.10">
    <property type="entry name" value="Single-stranded right-handed beta-helix, Pectin lyase-like"/>
    <property type="match status" value="1"/>
</dbReference>